<dbReference type="Proteomes" id="UP000414364">
    <property type="component" value="Unassembled WGS sequence"/>
</dbReference>
<dbReference type="OrthoDB" id="9810250at2"/>
<keyword evidence="6" id="KW-1185">Reference proteome</keyword>
<name>A0A5P0ZMF8_9LACO</name>
<evidence type="ECO:0000313" key="5">
    <source>
        <dbReference type="EMBL" id="MQS97310.1"/>
    </source>
</evidence>
<dbReference type="Pfam" id="PF00440">
    <property type="entry name" value="TetR_N"/>
    <property type="match status" value="1"/>
</dbReference>
<reference evidence="6 7" key="1">
    <citation type="journal article" date="2019" name="Syst. Appl. Microbiol.">
        <title>Polyphasic characterization of two novel Lactobacillus spp. isolated from blown salami packages: Description of Lactobacillus halodurans sp. nov. and Lactobacillus salsicarnum sp. nov.</title>
        <authorList>
            <person name="Schuster J.A."/>
            <person name="Klingl A."/>
            <person name="Vogel R.F."/>
            <person name="Ehrmann M.A."/>
        </authorList>
    </citation>
    <scope>NUCLEOTIDE SEQUENCE [LARGE SCALE GENOMIC DNA]</scope>
    <source>
        <strain evidence="5 6">TMW 1.1920</strain>
        <strain evidence="4 7">TMW 1.2172</strain>
    </source>
</reference>
<dbReference type="SUPFAM" id="SSF46689">
    <property type="entry name" value="Homeodomain-like"/>
    <property type="match status" value="1"/>
</dbReference>
<dbReference type="PANTHER" id="PTHR43479">
    <property type="entry name" value="ACREF/ENVCD OPERON REPRESSOR-RELATED"/>
    <property type="match status" value="1"/>
</dbReference>
<evidence type="ECO:0000259" key="3">
    <source>
        <dbReference type="PROSITE" id="PS50977"/>
    </source>
</evidence>
<feature type="domain" description="HTH tetR-type" evidence="3">
    <location>
        <begin position="11"/>
        <end position="71"/>
    </location>
</feature>
<dbReference type="InterPro" id="IPR050624">
    <property type="entry name" value="HTH-type_Tx_Regulator"/>
</dbReference>
<keyword evidence="1 2" id="KW-0238">DNA-binding</keyword>
<dbReference type="InterPro" id="IPR009057">
    <property type="entry name" value="Homeodomain-like_sf"/>
</dbReference>
<dbReference type="PANTHER" id="PTHR43479:SF7">
    <property type="entry name" value="TETR-FAMILY TRANSCRIPTIONAL REGULATOR"/>
    <property type="match status" value="1"/>
</dbReference>
<evidence type="ECO:0000313" key="6">
    <source>
        <dbReference type="Proteomes" id="UP000371423"/>
    </source>
</evidence>
<dbReference type="EMBL" id="VDFP01000004">
    <property type="protein sequence ID" value="MQS75366.1"/>
    <property type="molecule type" value="Genomic_DNA"/>
</dbReference>
<gene>
    <name evidence="5" type="ORF">FHL05_05330</name>
    <name evidence="4" type="ORF">FHL06_03020</name>
</gene>
<dbReference type="AlphaFoldDB" id="A0A5P0ZMF8"/>
<evidence type="ECO:0000313" key="4">
    <source>
        <dbReference type="EMBL" id="MQS75366.1"/>
    </source>
</evidence>
<dbReference type="GO" id="GO:0003677">
    <property type="term" value="F:DNA binding"/>
    <property type="evidence" value="ECO:0007669"/>
    <property type="project" value="UniProtKB-UniRule"/>
</dbReference>
<dbReference type="InterPro" id="IPR001647">
    <property type="entry name" value="HTH_TetR"/>
</dbReference>
<dbReference type="InterPro" id="IPR039532">
    <property type="entry name" value="TetR_C_Firmicutes"/>
</dbReference>
<evidence type="ECO:0000313" key="7">
    <source>
        <dbReference type="Proteomes" id="UP000414364"/>
    </source>
</evidence>
<dbReference type="PROSITE" id="PS50977">
    <property type="entry name" value="HTH_TETR_2"/>
    <property type="match status" value="1"/>
</dbReference>
<feature type="DNA-binding region" description="H-T-H motif" evidence="2">
    <location>
        <begin position="34"/>
        <end position="53"/>
    </location>
</feature>
<evidence type="ECO:0000256" key="1">
    <source>
        <dbReference type="ARBA" id="ARBA00023125"/>
    </source>
</evidence>
<dbReference type="Gene3D" id="1.10.357.10">
    <property type="entry name" value="Tetracycline Repressor, domain 2"/>
    <property type="match status" value="1"/>
</dbReference>
<protein>
    <submittedName>
        <fullName evidence="4">TetR/AcrR family transcriptional regulator</fullName>
    </submittedName>
</protein>
<proteinExistence type="predicted"/>
<dbReference type="EMBL" id="VDFO01000016">
    <property type="protein sequence ID" value="MQS97310.1"/>
    <property type="molecule type" value="Genomic_DNA"/>
</dbReference>
<dbReference type="Proteomes" id="UP000371423">
    <property type="component" value="Unassembled WGS sequence"/>
</dbReference>
<sequence>MVGIKNNRRTKYTKEIIQKTVLDQLQEKPIDAITVTDICKKADINRTTFYRYYDDIYDCVDTIEDKFVDTIELPKDSTPFKSLEKLLEAFYKNHQISNLVFVEGRTRLLEKMHQVMSPGDKEMSNFDEYQGTYIMLGMQGIMKRWVKNGMKETPYQLTKIIEKVLFADELRAARDNLKEKQSQ</sequence>
<evidence type="ECO:0000256" key="2">
    <source>
        <dbReference type="PROSITE-ProRule" id="PRU00335"/>
    </source>
</evidence>
<comment type="caution">
    <text evidence="4">The sequence shown here is derived from an EMBL/GenBank/DDBJ whole genome shotgun (WGS) entry which is preliminary data.</text>
</comment>
<dbReference type="RefSeq" id="WP_153384774.1">
    <property type="nucleotide sequence ID" value="NZ_VDFO01000016.1"/>
</dbReference>
<organism evidence="4 7">
    <name type="scientific">Companilactobacillus halodurans</name>
    <dbReference type="NCBI Taxonomy" id="2584183"/>
    <lineage>
        <taxon>Bacteria</taxon>
        <taxon>Bacillati</taxon>
        <taxon>Bacillota</taxon>
        <taxon>Bacilli</taxon>
        <taxon>Lactobacillales</taxon>
        <taxon>Lactobacillaceae</taxon>
        <taxon>Companilactobacillus</taxon>
    </lineage>
</organism>
<accession>A0A5P0ZMF8</accession>
<dbReference type="Pfam" id="PF14278">
    <property type="entry name" value="TetR_C_8"/>
    <property type="match status" value="1"/>
</dbReference>